<dbReference type="SMART" id="SM00474">
    <property type="entry name" value="35EXOc"/>
    <property type="match status" value="1"/>
</dbReference>
<dbReference type="STRING" id="4577.A0A1D6FP71"/>
<feature type="compositionally biased region" description="Polar residues" evidence="2">
    <location>
        <begin position="912"/>
        <end position="927"/>
    </location>
</feature>
<feature type="region of interest" description="Disordered" evidence="2">
    <location>
        <begin position="535"/>
        <end position="590"/>
    </location>
</feature>
<dbReference type="PaxDb" id="4577-GRMZM2G356523_P01"/>
<protein>
    <submittedName>
        <fullName evidence="3">Polynucleotidyl transferase ribonuclease H-like superfamily protein</fullName>
    </submittedName>
</protein>
<name>A0A1D6FP71_MAIZE</name>
<evidence type="ECO:0000313" key="3">
    <source>
        <dbReference type="EMBL" id="AQK93429.1"/>
    </source>
</evidence>
<dbReference type="GO" id="GO:0006139">
    <property type="term" value="P:nucleobase-containing compound metabolic process"/>
    <property type="evidence" value="ECO:0007669"/>
    <property type="project" value="InterPro"/>
</dbReference>
<feature type="compositionally biased region" description="Basic and acidic residues" evidence="2">
    <location>
        <begin position="551"/>
        <end position="573"/>
    </location>
</feature>
<feature type="compositionally biased region" description="Polar residues" evidence="2">
    <location>
        <begin position="845"/>
        <end position="855"/>
    </location>
</feature>
<dbReference type="PANTHER" id="PTHR33437:SF2">
    <property type="entry name" value="OS06G0361200 PROTEIN"/>
    <property type="match status" value="1"/>
</dbReference>
<feature type="compositionally biased region" description="Polar residues" evidence="2">
    <location>
        <begin position="875"/>
        <end position="885"/>
    </location>
</feature>
<feature type="region of interest" description="Disordered" evidence="2">
    <location>
        <begin position="910"/>
        <end position="955"/>
    </location>
</feature>
<reference evidence="3" key="1">
    <citation type="submission" date="2015-12" db="EMBL/GenBank/DDBJ databases">
        <title>Update maize B73 reference genome by single molecule sequencing technologies.</title>
        <authorList>
            <consortium name="Maize Genome Sequencing Project"/>
            <person name="Ware D."/>
        </authorList>
    </citation>
    <scope>NUCLEOTIDE SEQUENCE</scope>
    <source>
        <tissue evidence="3">Seedling</tissue>
    </source>
</reference>
<proteinExistence type="predicted"/>
<dbReference type="InParanoid" id="A0A1D6FP71"/>
<dbReference type="SMR" id="A0A1D6FP71"/>
<feature type="coiled-coil region" evidence="1">
    <location>
        <begin position="957"/>
        <end position="991"/>
    </location>
</feature>
<feature type="compositionally biased region" description="Polar residues" evidence="2">
    <location>
        <begin position="797"/>
        <end position="809"/>
    </location>
</feature>
<feature type="region of interest" description="Disordered" evidence="2">
    <location>
        <begin position="797"/>
        <end position="816"/>
    </location>
</feature>
<accession>A0A1D6FP71</accession>
<feature type="compositionally biased region" description="Polar residues" evidence="2">
    <location>
        <begin position="1016"/>
        <end position="1029"/>
    </location>
</feature>
<sequence>MGFLYEGMAARVQDFVTIRFGSMWVDVPMGPIQASNSAGSLQTTATSPAVVAHDQEVNSKAEEGFTPVMSKVAKRRARRVIAKARVAATNECAANWHKATPTNSTPDSSKYKGAKPSSFMMTPKLFHPITLGEWPICARKAPPTKSTVLMVSSSSPKEKEAMPPAVTHEKQGSDSSTPSPSILGAPPRNSTSTKSFPPPNGGIVLQDQPQGSQPHGKQGTEVAEEINRPRPIDKRKAVMAESDSLPKLHSDPSCFTDQHKMIIVGKSEVQVAVTSATMTVERFLRDVRGEEPKPLIVGLDTEWFENDRKRIALIQICVDKKCLLFKVGIAGDIPDNLKSFLADEDHVFVGVAIANDLDRLREGHQIELSNKVELQAMAPFIISDRQWNNVPSLATLAQELLGVAIGGKGTNVRYKHWDNKQLTENQIKYACTDVVVPYMVGDMIQKEYGCDLHVTQSPYPSTNSMDNNEDGEVQRSQLHFVEDPQTKRIKTCPACPAGAKQKNRMWNEVISHVVSQAASEKGSEDNRRRHKCLLRNHGFHVETSDDSGSNPEERGEAVEEINPRHPANEEKAMTMENSLSSTDSDSSTKSRLRVEAPEFIPMLVHNPSNGQPKYELRWQGLHLSFNDITRGHVDPAASISDPISSEVVVSWPSAQNSTSPKRRRRRQRNIHKAWANFNNSIDSLTNAQRAYVADSILAQQRGEYRRIQNAAMQAFQASIERTICQDLRSLLPGASTSSDNVEGELMRRAKALAKLPEHHEFIKKDPRRRKYAKQAANVCARRASLKQRELAIPTNSMASKAQRGVSSNHAGGKTIVPYLPPHKRALSNRFEVLSSMPVSVEEEGCNTSDASSTSAHFKRKKPRKQVPMGHRPVTRSLTNSGNSENNMIYVGSYNPLFDDHSNFENKSLDVADSTNLNPSSGEDPQTATDDDLRSPHSEGEPSESERDAEQVLTTNQGQSVEEQMNQMMAALQQKEEELAALRIHNSKLSASMKARLSYDGSTPQKVDHQVPKDQESVNSNSQDDLLSNE</sequence>
<dbReference type="EMBL" id="CM000784">
    <property type="protein sequence ID" value="AQK93429.1"/>
    <property type="molecule type" value="Genomic_DNA"/>
</dbReference>
<keyword evidence="1" id="KW-0175">Coiled coil</keyword>
<dbReference type="GO" id="GO:0003676">
    <property type="term" value="F:nucleic acid binding"/>
    <property type="evidence" value="ECO:0007669"/>
    <property type="project" value="InterPro"/>
</dbReference>
<dbReference type="InterPro" id="IPR002562">
    <property type="entry name" value="3'-5'_exonuclease_dom"/>
</dbReference>
<organism evidence="3">
    <name type="scientific">Zea mays</name>
    <name type="common">Maize</name>
    <dbReference type="NCBI Taxonomy" id="4577"/>
    <lineage>
        <taxon>Eukaryota</taxon>
        <taxon>Viridiplantae</taxon>
        <taxon>Streptophyta</taxon>
        <taxon>Embryophyta</taxon>
        <taxon>Tracheophyta</taxon>
        <taxon>Spermatophyta</taxon>
        <taxon>Magnoliopsida</taxon>
        <taxon>Liliopsida</taxon>
        <taxon>Poales</taxon>
        <taxon>Poaceae</taxon>
        <taxon>PACMAD clade</taxon>
        <taxon>Panicoideae</taxon>
        <taxon>Andropogonodae</taxon>
        <taxon>Andropogoneae</taxon>
        <taxon>Tripsacinae</taxon>
        <taxon>Zea</taxon>
    </lineage>
</organism>
<dbReference type="Gene3D" id="3.30.420.10">
    <property type="entry name" value="Ribonuclease H-like superfamily/Ribonuclease H"/>
    <property type="match status" value="1"/>
</dbReference>
<feature type="compositionally biased region" description="Basic and acidic residues" evidence="2">
    <location>
        <begin position="930"/>
        <end position="949"/>
    </location>
</feature>
<evidence type="ECO:0000256" key="2">
    <source>
        <dbReference type="SAM" id="MobiDB-lite"/>
    </source>
</evidence>
<keyword evidence="3" id="KW-0808">Transferase</keyword>
<dbReference type="GO" id="GO:0008408">
    <property type="term" value="F:3'-5' exonuclease activity"/>
    <property type="evidence" value="ECO:0007669"/>
    <property type="project" value="InterPro"/>
</dbReference>
<feature type="region of interest" description="Disordered" evidence="2">
    <location>
        <begin position="994"/>
        <end position="1029"/>
    </location>
</feature>
<gene>
    <name evidence="3" type="ORF">ZEAMMB73_Zm00001d010107</name>
</gene>
<dbReference type="FunCoup" id="A0A1D6FP71">
    <property type="interactions" value="284"/>
</dbReference>
<feature type="compositionally biased region" description="Basic and acidic residues" evidence="2">
    <location>
        <begin position="1005"/>
        <end position="1015"/>
    </location>
</feature>
<dbReference type="eggNOG" id="KOG4373">
    <property type="taxonomic scope" value="Eukaryota"/>
</dbReference>
<dbReference type="AlphaFoldDB" id="A0A1D6FP71"/>
<dbReference type="CDD" id="cd06141">
    <property type="entry name" value="WRN_exo"/>
    <property type="match status" value="1"/>
</dbReference>
<dbReference type="Pfam" id="PF01612">
    <property type="entry name" value="DNA_pol_A_exo1"/>
    <property type="match status" value="1"/>
</dbReference>
<dbReference type="SUPFAM" id="SSF53098">
    <property type="entry name" value="Ribonuclease H-like"/>
    <property type="match status" value="1"/>
</dbReference>
<dbReference type="InterPro" id="IPR036397">
    <property type="entry name" value="RNaseH_sf"/>
</dbReference>
<evidence type="ECO:0000256" key="1">
    <source>
        <dbReference type="SAM" id="Coils"/>
    </source>
</evidence>
<feature type="region of interest" description="Disordered" evidence="2">
    <location>
        <begin position="147"/>
        <end position="227"/>
    </location>
</feature>
<dbReference type="PANTHER" id="PTHR33437">
    <property type="entry name" value="OS06G0361200 PROTEIN"/>
    <property type="match status" value="1"/>
</dbReference>
<dbReference type="InterPro" id="IPR012337">
    <property type="entry name" value="RNaseH-like_sf"/>
</dbReference>
<feature type="compositionally biased region" description="Basic and acidic residues" evidence="2">
    <location>
        <begin position="156"/>
        <end position="172"/>
    </location>
</feature>
<dbReference type="GO" id="GO:0016740">
    <property type="term" value="F:transferase activity"/>
    <property type="evidence" value="ECO:0007669"/>
    <property type="project" value="UniProtKB-KW"/>
</dbReference>
<feature type="region of interest" description="Disordered" evidence="2">
    <location>
        <begin position="843"/>
        <end position="885"/>
    </location>
</feature>